<dbReference type="Proteomes" id="UP001143910">
    <property type="component" value="Unassembled WGS sequence"/>
</dbReference>
<accession>A0ACC1NBN8</accession>
<comment type="caution">
    <text evidence="1">The sequence shown here is derived from an EMBL/GenBank/DDBJ whole genome shotgun (WGS) entry which is preliminary data.</text>
</comment>
<dbReference type="EMBL" id="JANJQO010000600">
    <property type="protein sequence ID" value="KAJ2976292.1"/>
    <property type="molecule type" value="Genomic_DNA"/>
</dbReference>
<reference evidence="1" key="1">
    <citation type="submission" date="2022-08" db="EMBL/GenBank/DDBJ databases">
        <title>Genome Sequence of Lecanicillium fungicola.</title>
        <authorList>
            <person name="Buettner E."/>
        </authorList>
    </citation>
    <scope>NUCLEOTIDE SEQUENCE</scope>
    <source>
        <strain evidence="1">Babe33</strain>
    </source>
</reference>
<name>A0ACC1NBN8_9HYPO</name>
<evidence type="ECO:0000313" key="2">
    <source>
        <dbReference type="Proteomes" id="UP001143910"/>
    </source>
</evidence>
<evidence type="ECO:0000313" key="1">
    <source>
        <dbReference type="EMBL" id="KAJ2976292.1"/>
    </source>
</evidence>
<proteinExistence type="predicted"/>
<sequence>MVLKGIYLSLFVGLARLVSAADDSDVHQLTIKTFNDFISANNLVLVEFFTPECGHCKALAPEYEEAAATLKKKDIKLVKIDCTEQAVLCEAHDVKRYPDLKVFRGLNNVSPYSGPREATGIVSYMITQSLPAVSILEKDTVESFKSMEKVVIIAYIDAKDTASTNVFTAVADQHRHEYLFGSVSDTAIAERDGVKAPAVLVYKIDEGKSHFHGKFDAELITEFVKTSAAPLIGEIGHETFDGFMSAGLPLAYVFAETEKERAQLTRTLRPIANKFKGKVNFGTIDASVFGIVAENLNLKADTFPAFVIQDIKDNLKFPFDQAKEITQESIAEFVEDYVNGRIEPNIKSEPIPESQDGPVTVVVAKNYDDIVFDDNKDVLVEFYAPWCGHCQALAPKYDQLGDAFRDFRDKITIAKVDVTLNDVPDKIPSFPTIKLFPAGDKQRPVTYDGDRSVKDLAAFIKDNGKHKAEVFIPADEVTGRTVSGDSQEKEATPRIKTPQGSHDEL</sequence>
<gene>
    <name evidence="1" type="ORF">NQ176_g5041</name>
</gene>
<keyword evidence="2" id="KW-1185">Reference proteome</keyword>
<organism evidence="1 2">
    <name type="scientific">Zarea fungicola</name>
    <dbReference type="NCBI Taxonomy" id="93591"/>
    <lineage>
        <taxon>Eukaryota</taxon>
        <taxon>Fungi</taxon>
        <taxon>Dikarya</taxon>
        <taxon>Ascomycota</taxon>
        <taxon>Pezizomycotina</taxon>
        <taxon>Sordariomycetes</taxon>
        <taxon>Hypocreomycetidae</taxon>
        <taxon>Hypocreales</taxon>
        <taxon>Cordycipitaceae</taxon>
        <taxon>Zarea</taxon>
    </lineage>
</organism>
<protein>
    <submittedName>
        <fullName evidence="1">Uncharacterized protein</fullName>
    </submittedName>
</protein>